<protein>
    <submittedName>
        <fullName evidence="2">Uncharacterized protein</fullName>
    </submittedName>
</protein>
<reference evidence="2" key="1">
    <citation type="journal article" date="2009" name="PLoS Genet.">
        <title>Sequencing, mapping, and analysis of 27,455 maize full-length cDNAs.</title>
        <authorList>
            <person name="Soderlund C."/>
            <person name="Descour A."/>
            <person name="Kudrna D."/>
            <person name="Bomhoff M."/>
            <person name="Boyd L."/>
            <person name="Currie J."/>
            <person name="Angelova A."/>
            <person name="Collura K."/>
            <person name="Wissotski M."/>
            <person name="Ashley E."/>
            <person name="Morrow D."/>
            <person name="Fernandes J."/>
            <person name="Walbot V."/>
            <person name="Yu Y."/>
        </authorList>
    </citation>
    <scope>NUCLEOTIDE SEQUENCE</scope>
    <source>
        <strain evidence="2">B73</strain>
    </source>
</reference>
<organism evidence="2">
    <name type="scientific">Zea mays</name>
    <name type="common">Maize</name>
    <dbReference type="NCBI Taxonomy" id="4577"/>
    <lineage>
        <taxon>Eukaryota</taxon>
        <taxon>Viridiplantae</taxon>
        <taxon>Streptophyta</taxon>
        <taxon>Embryophyta</taxon>
        <taxon>Tracheophyta</taxon>
        <taxon>Spermatophyta</taxon>
        <taxon>Magnoliopsida</taxon>
        <taxon>Liliopsida</taxon>
        <taxon>Poales</taxon>
        <taxon>Poaceae</taxon>
        <taxon>PACMAD clade</taxon>
        <taxon>Panicoideae</taxon>
        <taxon>Andropogonodae</taxon>
        <taxon>Andropogoneae</taxon>
        <taxon>Tripsacinae</taxon>
        <taxon>Zea</taxon>
    </lineage>
</organism>
<reference evidence="2" key="2">
    <citation type="submission" date="2012-06" db="EMBL/GenBank/DDBJ databases">
        <authorList>
            <person name="Yu Y."/>
            <person name="Currie J."/>
            <person name="Lomeli R."/>
            <person name="Angelova A."/>
            <person name="Collura K."/>
            <person name="Wissotski M."/>
            <person name="Campos D."/>
            <person name="Kudrna D."/>
            <person name="Golser W."/>
            <person name="Ashely E."/>
            <person name="Descour A."/>
            <person name="Fernandes J."/>
            <person name="Soderlund C."/>
            <person name="Walbot V."/>
        </authorList>
    </citation>
    <scope>NUCLEOTIDE SEQUENCE</scope>
    <source>
        <strain evidence="2">B73</strain>
    </source>
</reference>
<feature type="region of interest" description="Disordered" evidence="1">
    <location>
        <begin position="1"/>
        <end position="20"/>
    </location>
</feature>
<dbReference type="AlphaFoldDB" id="C0HIL4"/>
<evidence type="ECO:0000256" key="1">
    <source>
        <dbReference type="SAM" id="MobiDB-lite"/>
    </source>
</evidence>
<accession>C0HIL4</accession>
<name>C0HIL4_MAIZE</name>
<dbReference type="HOGENOM" id="CLU_2577344_0_0_1"/>
<proteinExistence type="evidence at transcript level"/>
<evidence type="ECO:0000313" key="2">
    <source>
        <dbReference type="EMBL" id="ACN26867.1"/>
    </source>
</evidence>
<sequence length="81" mass="8872">MACRYRVGHPGPESRAREPPGMHAAAASRLIRSAIQLSGEEPHETQRARSNRLLPAINPRSVALFTGSPAARLDRPCPRLH</sequence>
<dbReference type="EMBL" id="BT062170">
    <property type="protein sequence ID" value="ACN26867.1"/>
    <property type="molecule type" value="mRNA"/>
</dbReference>